<feature type="transmembrane region" description="Helical" evidence="7">
    <location>
        <begin position="12"/>
        <end position="30"/>
    </location>
</feature>
<feature type="transmembrane region" description="Helical" evidence="7">
    <location>
        <begin position="339"/>
        <end position="357"/>
    </location>
</feature>
<keyword evidence="4 7" id="KW-1133">Transmembrane helix</keyword>
<organism evidence="9 10">
    <name type="scientific">Clunio marinus</name>
    <dbReference type="NCBI Taxonomy" id="568069"/>
    <lineage>
        <taxon>Eukaryota</taxon>
        <taxon>Metazoa</taxon>
        <taxon>Ecdysozoa</taxon>
        <taxon>Arthropoda</taxon>
        <taxon>Hexapoda</taxon>
        <taxon>Insecta</taxon>
        <taxon>Pterygota</taxon>
        <taxon>Neoptera</taxon>
        <taxon>Endopterygota</taxon>
        <taxon>Diptera</taxon>
        <taxon>Nematocera</taxon>
        <taxon>Chironomoidea</taxon>
        <taxon>Chironomidae</taxon>
        <taxon>Clunio</taxon>
    </lineage>
</organism>
<dbReference type="PANTHER" id="PTHR16172:SF37">
    <property type="entry name" value="RE36877P"/>
    <property type="match status" value="1"/>
</dbReference>
<dbReference type="Proteomes" id="UP000183832">
    <property type="component" value="Unassembled WGS sequence"/>
</dbReference>
<evidence type="ECO:0000256" key="6">
    <source>
        <dbReference type="SAM" id="MobiDB-lite"/>
    </source>
</evidence>
<feature type="transmembrane region" description="Helical" evidence="7">
    <location>
        <begin position="391"/>
        <end position="418"/>
    </location>
</feature>
<dbReference type="Pfam" id="PF12832">
    <property type="entry name" value="MFS_1_like"/>
    <property type="match status" value="1"/>
</dbReference>
<evidence type="ECO:0000256" key="2">
    <source>
        <dbReference type="ARBA" id="ARBA00005241"/>
    </source>
</evidence>
<dbReference type="GO" id="GO:0022857">
    <property type="term" value="F:transmembrane transporter activity"/>
    <property type="evidence" value="ECO:0007669"/>
    <property type="project" value="InterPro"/>
</dbReference>
<sequence length="520" mass="58543">MKITVNKQLVPIKAHYFFFMACLGPILPQINVFGRQLGISPSVMGILLSILPILYFIAKPLIGLMADYFMKARKFIFMSIITVMTVSFACYIFLPHQTSRLKLNVTEINHCDYWTSLHVEKCFNFHFVTCSSPTNVTSFKVIQLNGEDILCHVSTNLTFPEPSILECKTSQDTEAPNCFYKTWIFWAFVFLTYLGTIGFNVGNSISDAICFDVLGEERQTKYGKQRLYGSIGFGLTSLLAGYTVDLNTNNFTPAIIIMLAFALIDLFILKKLKLPKLSSSESITKDVGRLLRNKKIAIFLMFATIAGIFDAFIFYYMFWHIEEVAERTGMKDHIKLIEGMVVAAECVFGEVLFFVISGKIIKKLGYIHCMTFCFSCYALRLFLISLITNPWYLVIIELLMQGCTYALCYTCIVAYASVISPPGTSATIQGLVAGMDDGLGFSIGALFGGFLYQEIGGKQSFQIFSIIALVTCIAHFILRPVSTHEIRNARDMNNDETKTTSKTEELNKNELEEKILTEVN</sequence>
<evidence type="ECO:0000256" key="7">
    <source>
        <dbReference type="SAM" id="Phobius"/>
    </source>
</evidence>
<feature type="transmembrane region" description="Helical" evidence="7">
    <location>
        <begin position="75"/>
        <end position="94"/>
    </location>
</feature>
<feature type="transmembrane region" description="Helical" evidence="7">
    <location>
        <begin position="183"/>
        <end position="206"/>
    </location>
</feature>
<dbReference type="CDD" id="cd17335">
    <property type="entry name" value="MFS_MFSD6"/>
    <property type="match status" value="1"/>
</dbReference>
<evidence type="ECO:0000256" key="4">
    <source>
        <dbReference type="ARBA" id="ARBA00022989"/>
    </source>
</evidence>
<feature type="transmembrane region" description="Helical" evidence="7">
    <location>
        <begin position="430"/>
        <end position="453"/>
    </location>
</feature>
<feature type="transmembrane region" description="Helical" evidence="7">
    <location>
        <begin position="459"/>
        <end position="478"/>
    </location>
</feature>
<dbReference type="Gene3D" id="1.20.1250.20">
    <property type="entry name" value="MFS general substrate transporter like domains"/>
    <property type="match status" value="3"/>
</dbReference>
<feature type="transmembrane region" description="Helical" evidence="7">
    <location>
        <begin position="250"/>
        <end position="269"/>
    </location>
</feature>
<evidence type="ECO:0000313" key="9">
    <source>
        <dbReference type="EMBL" id="CRK98393.1"/>
    </source>
</evidence>
<protein>
    <submittedName>
        <fullName evidence="9">CLUMA_CG011752, isoform A</fullName>
    </submittedName>
</protein>
<dbReference type="OrthoDB" id="10029266at2759"/>
<gene>
    <name evidence="9" type="ORF">CLUMA_CG011752</name>
</gene>
<comment type="subcellular location">
    <subcellularLocation>
        <location evidence="1">Membrane</location>
        <topology evidence="1">Multi-pass membrane protein</topology>
    </subcellularLocation>
</comment>
<feature type="transmembrane region" description="Helical" evidence="7">
    <location>
        <begin position="296"/>
        <end position="319"/>
    </location>
</feature>
<comment type="similarity">
    <text evidence="2">Belongs to the major facilitator superfamily. MFSD6 family.</text>
</comment>
<keyword evidence="5 7" id="KW-0472">Membrane</keyword>
<dbReference type="STRING" id="568069.A0A1J1IIW4"/>
<dbReference type="AlphaFoldDB" id="A0A1J1IIW4"/>
<feature type="domain" description="Major facilitator superfamily (MFS) profile" evidence="8">
    <location>
        <begin position="296"/>
        <end position="520"/>
    </location>
</feature>
<evidence type="ECO:0000313" key="10">
    <source>
        <dbReference type="Proteomes" id="UP000183832"/>
    </source>
</evidence>
<keyword evidence="3 7" id="KW-0812">Transmembrane</keyword>
<feature type="transmembrane region" description="Helical" evidence="7">
    <location>
        <begin position="364"/>
        <end position="385"/>
    </location>
</feature>
<dbReference type="GO" id="GO:0016020">
    <property type="term" value="C:membrane"/>
    <property type="evidence" value="ECO:0007669"/>
    <property type="project" value="UniProtKB-SubCell"/>
</dbReference>
<evidence type="ECO:0000256" key="3">
    <source>
        <dbReference type="ARBA" id="ARBA00022692"/>
    </source>
</evidence>
<keyword evidence="10" id="KW-1185">Reference proteome</keyword>
<dbReference type="InterPro" id="IPR024989">
    <property type="entry name" value="MFS_assoc_dom"/>
</dbReference>
<evidence type="ECO:0000256" key="1">
    <source>
        <dbReference type="ARBA" id="ARBA00004141"/>
    </source>
</evidence>
<evidence type="ECO:0000256" key="5">
    <source>
        <dbReference type="ARBA" id="ARBA00023136"/>
    </source>
</evidence>
<reference evidence="9 10" key="1">
    <citation type="submission" date="2015-04" db="EMBL/GenBank/DDBJ databases">
        <authorList>
            <person name="Syromyatnikov M.Y."/>
            <person name="Popov V.N."/>
        </authorList>
    </citation>
    <scope>NUCLEOTIDE SEQUENCE [LARGE SCALE GENOMIC DNA]</scope>
</reference>
<feature type="region of interest" description="Disordered" evidence="6">
    <location>
        <begin position="490"/>
        <end position="509"/>
    </location>
</feature>
<dbReference type="InterPro" id="IPR051717">
    <property type="entry name" value="MFS_MFSD6"/>
</dbReference>
<feature type="transmembrane region" description="Helical" evidence="7">
    <location>
        <begin position="42"/>
        <end position="63"/>
    </location>
</feature>
<dbReference type="InterPro" id="IPR020846">
    <property type="entry name" value="MFS_dom"/>
</dbReference>
<accession>A0A1J1IIW4</accession>
<dbReference type="InterPro" id="IPR036259">
    <property type="entry name" value="MFS_trans_sf"/>
</dbReference>
<dbReference type="PANTHER" id="PTHR16172">
    <property type="entry name" value="MAJOR FACILITATOR SUPERFAMILY DOMAIN-CONTAINING PROTEIN 6-LIKE"/>
    <property type="match status" value="1"/>
</dbReference>
<dbReference type="PROSITE" id="PS50850">
    <property type="entry name" value="MFS"/>
    <property type="match status" value="1"/>
</dbReference>
<dbReference type="EMBL" id="CVRI01000047">
    <property type="protein sequence ID" value="CRK98393.1"/>
    <property type="molecule type" value="Genomic_DNA"/>
</dbReference>
<evidence type="ECO:0000259" key="8">
    <source>
        <dbReference type="PROSITE" id="PS50850"/>
    </source>
</evidence>
<feature type="transmembrane region" description="Helical" evidence="7">
    <location>
        <begin position="227"/>
        <end position="244"/>
    </location>
</feature>
<proteinExistence type="inferred from homology"/>
<dbReference type="SUPFAM" id="SSF103473">
    <property type="entry name" value="MFS general substrate transporter"/>
    <property type="match status" value="1"/>
</dbReference>
<name>A0A1J1IIW4_9DIPT</name>